<reference evidence="1 2" key="1">
    <citation type="submission" date="2020-08" db="EMBL/GenBank/DDBJ databases">
        <title>Genomic Encyclopedia of Type Strains, Phase IV (KMG-V): Genome sequencing to study the core and pangenomes of soil and plant-associated prokaryotes.</title>
        <authorList>
            <person name="Whitman W."/>
        </authorList>
    </citation>
    <scope>NUCLEOTIDE SEQUENCE [LARGE SCALE GENOMIC DNA]</scope>
    <source>
        <strain evidence="1 2">ANJLi2</strain>
    </source>
</reference>
<accession>A0ABR6PD99</accession>
<dbReference type="Pfam" id="PF06067">
    <property type="entry name" value="DUF932"/>
    <property type="match status" value="1"/>
</dbReference>
<dbReference type="InterPro" id="IPR026325">
    <property type="entry name" value="DUF932"/>
</dbReference>
<evidence type="ECO:0000313" key="1">
    <source>
        <dbReference type="EMBL" id="MBB6107735.1"/>
    </source>
</evidence>
<evidence type="ECO:0000313" key="2">
    <source>
        <dbReference type="Proteomes" id="UP000541583"/>
    </source>
</evidence>
<dbReference type="Proteomes" id="UP000541583">
    <property type="component" value="Unassembled WGS sequence"/>
</dbReference>
<organism evidence="1 2">
    <name type="scientific">Mucilaginibacter lappiensis</name>
    <dbReference type="NCBI Taxonomy" id="354630"/>
    <lineage>
        <taxon>Bacteria</taxon>
        <taxon>Pseudomonadati</taxon>
        <taxon>Bacteroidota</taxon>
        <taxon>Sphingobacteriia</taxon>
        <taxon>Sphingobacteriales</taxon>
        <taxon>Sphingobacteriaceae</taxon>
        <taxon>Mucilaginibacter</taxon>
    </lineage>
</organism>
<sequence length="356" mass="39948">MGHNLNYNAASNEYSFFSVNERAWHGLGKNVEQYPTSAEAIKYAGLDYTVEKRSLFTYDTENHLGDPDADILIPEIEVPNYFATVRSDTEQVLGVVGKDYEIVQNVNAFEFFDAIVGGGDGMLYETAGALGKGERIFITAKLPGYIRVGNDDFIEKYLFLTTSHDGFGSITAAFTPVRIVCNNTLNAAMRNHTGAIKIRHTASANDRLKEAYKLMGMSNTLADELQDVFNHWSKVRITEKELKKLIQVAMVPNKEVLSNLMTGKEDELSSTYTNMVDRVYEYAMSSPTQQMETTAGTLFGAYNSVTGYFQNIRNYKDEEAKFKSIIEGTGKQRAQVAFDLCRDFGQHLNTNFLNFN</sequence>
<gene>
    <name evidence="1" type="ORF">HDF23_000465</name>
</gene>
<proteinExistence type="predicted"/>
<dbReference type="InterPro" id="IPR017686">
    <property type="entry name" value="Phg/plasmid-like_prot"/>
</dbReference>
<keyword evidence="2" id="KW-1185">Reference proteome</keyword>
<comment type="caution">
    <text evidence="1">The sequence shown here is derived from an EMBL/GenBank/DDBJ whole genome shotgun (WGS) entry which is preliminary data.</text>
</comment>
<protein>
    <submittedName>
        <fullName evidence="1">Phage/plasmid-like protein (TIGR03299 family)</fullName>
    </submittedName>
</protein>
<dbReference type="NCBIfam" id="TIGR03299">
    <property type="entry name" value="LGT_TIGR03299"/>
    <property type="match status" value="1"/>
</dbReference>
<dbReference type="EMBL" id="JACHCB010000001">
    <property type="protein sequence ID" value="MBB6107735.1"/>
    <property type="molecule type" value="Genomic_DNA"/>
</dbReference>
<dbReference type="RefSeq" id="WP_076369765.1">
    <property type="nucleotide sequence ID" value="NZ_FTMG01000001.1"/>
</dbReference>
<name>A0ABR6PD99_9SPHI</name>